<dbReference type="InterPro" id="IPR022879">
    <property type="entry name" value="V-ATPase_su_B/beta"/>
</dbReference>
<dbReference type="InterPro" id="IPR000194">
    <property type="entry name" value="ATPase_F1/V1/A1_a/bsu_nucl-bd"/>
</dbReference>
<dbReference type="SUPFAM" id="SSF52540">
    <property type="entry name" value="P-loop containing nucleoside triphosphate hydrolases"/>
    <property type="match status" value="1"/>
</dbReference>
<gene>
    <name evidence="4" type="ORF">B1B_04548</name>
</gene>
<feature type="domain" description="ATPase F1/V1/A1 complex alpha/beta subunit nucleotide-binding" evidence="3">
    <location>
        <begin position="1"/>
        <end position="147"/>
    </location>
</feature>
<dbReference type="AlphaFoldDB" id="T1CQA1"/>
<name>T1CQA1_9ZZZZ</name>
<dbReference type="GO" id="GO:0006811">
    <property type="term" value="P:monoatomic ion transport"/>
    <property type="evidence" value="ECO:0007669"/>
    <property type="project" value="UniProtKB-KW"/>
</dbReference>
<evidence type="ECO:0000259" key="3">
    <source>
        <dbReference type="Pfam" id="PF00006"/>
    </source>
</evidence>
<dbReference type="Pfam" id="PF00006">
    <property type="entry name" value="ATP-synt_ab"/>
    <property type="match status" value="1"/>
</dbReference>
<evidence type="ECO:0000256" key="2">
    <source>
        <dbReference type="ARBA" id="ARBA00023065"/>
    </source>
</evidence>
<keyword evidence="1" id="KW-0813">Transport</keyword>
<dbReference type="EMBL" id="AUZY01002843">
    <property type="protein sequence ID" value="EQD71280.1"/>
    <property type="molecule type" value="Genomic_DNA"/>
</dbReference>
<proteinExistence type="predicted"/>
<dbReference type="PANTHER" id="PTHR43389:SF4">
    <property type="entry name" value="V-TYPE PROTON ATPASE SUBUNIT B"/>
    <property type="match status" value="1"/>
</dbReference>
<feature type="non-terminal residue" evidence="4">
    <location>
        <position position="148"/>
    </location>
</feature>
<reference evidence="4" key="2">
    <citation type="journal article" date="2014" name="ISME J.">
        <title>Microbial stratification in low pH oxic and suboxic macroscopic growths along an acid mine drainage.</title>
        <authorList>
            <person name="Mendez-Garcia C."/>
            <person name="Mesa V."/>
            <person name="Sprenger R.R."/>
            <person name="Richter M."/>
            <person name="Diez M.S."/>
            <person name="Solano J."/>
            <person name="Bargiela R."/>
            <person name="Golyshina O.V."/>
            <person name="Manteca A."/>
            <person name="Ramos J.L."/>
            <person name="Gallego J.R."/>
            <person name="Llorente I."/>
            <person name="Martins Dos Santos V.A."/>
            <person name="Jensen O.N."/>
            <person name="Pelaez A.I."/>
            <person name="Sanchez J."/>
            <person name="Ferrer M."/>
        </authorList>
    </citation>
    <scope>NUCLEOTIDE SEQUENCE</scope>
</reference>
<comment type="caution">
    <text evidence="4">The sequence shown here is derived from an EMBL/GenBank/DDBJ whole genome shotgun (WGS) entry which is preliminary data.</text>
</comment>
<evidence type="ECO:0000313" key="4">
    <source>
        <dbReference type="EMBL" id="EQD71280.1"/>
    </source>
</evidence>
<evidence type="ECO:0000256" key="1">
    <source>
        <dbReference type="ARBA" id="ARBA00022448"/>
    </source>
</evidence>
<dbReference type="GO" id="GO:0005524">
    <property type="term" value="F:ATP binding"/>
    <property type="evidence" value="ECO:0007669"/>
    <property type="project" value="InterPro"/>
</dbReference>
<sequence length="148" mass="16388">DVMNTLVRGQKLPIFSGAGLPHNLLAAQIVRQAKLRNSSDSFAVVFAAMGITSEEANFFLKEFESTGALERTVVFLNLSSDPSAERIITPRMALTTAEYLAYEKDMHILVVMTDMTNYCEALREVAAAREEVPGRRGYPGYMYTDLAT</sequence>
<reference evidence="4" key="1">
    <citation type="submission" date="2013-08" db="EMBL/GenBank/DDBJ databases">
        <authorList>
            <person name="Mendez C."/>
            <person name="Richter M."/>
            <person name="Ferrer M."/>
            <person name="Sanchez J."/>
        </authorList>
    </citation>
    <scope>NUCLEOTIDE SEQUENCE</scope>
</reference>
<protein>
    <submittedName>
        <fullName evidence="4">V-type ATP synthase subunit B</fullName>
    </submittedName>
</protein>
<accession>T1CQA1</accession>
<organism evidence="4">
    <name type="scientific">mine drainage metagenome</name>
    <dbReference type="NCBI Taxonomy" id="410659"/>
    <lineage>
        <taxon>unclassified sequences</taxon>
        <taxon>metagenomes</taxon>
        <taxon>ecological metagenomes</taxon>
    </lineage>
</organism>
<feature type="non-terminal residue" evidence="4">
    <location>
        <position position="1"/>
    </location>
</feature>
<keyword evidence="2" id="KW-0406">Ion transport</keyword>
<dbReference type="Gene3D" id="3.40.50.12240">
    <property type="match status" value="1"/>
</dbReference>
<dbReference type="PANTHER" id="PTHR43389">
    <property type="entry name" value="V-TYPE PROTON ATPASE SUBUNIT B"/>
    <property type="match status" value="1"/>
</dbReference>
<dbReference type="InterPro" id="IPR027417">
    <property type="entry name" value="P-loop_NTPase"/>
</dbReference>